<gene>
    <name evidence="2" type="ORF">A2730_02870</name>
</gene>
<feature type="region of interest" description="Disordered" evidence="1">
    <location>
        <begin position="1"/>
        <end position="44"/>
    </location>
</feature>
<proteinExistence type="predicted"/>
<reference evidence="2 3" key="1">
    <citation type="journal article" date="2016" name="Nat. Commun.">
        <title>Thousands of microbial genomes shed light on interconnected biogeochemical processes in an aquifer system.</title>
        <authorList>
            <person name="Anantharaman K."/>
            <person name="Brown C.T."/>
            <person name="Hug L.A."/>
            <person name="Sharon I."/>
            <person name="Castelle C.J."/>
            <person name="Probst A.J."/>
            <person name="Thomas B.C."/>
            <person name="Singh A."/>
            <person name="Wilkins M.J."/>
            <person name="Karaoz U."/>
            <person name="Brodie E.L."/>
            <person name="Williams K.H."/>
            <person name="Hubbard S.S."/>
            <person name="Banfield J.F."/>
        </authorList>
    </citation>
    <scope>NUCLEOTIDE SEQUENCE [LARGE SCALE GENOMIC DNA]</scope>
</reference>
<sequence length="151" mass="17783">MQSFNNNKSSIQNKPDFLRKPDLLKKSDSLKKPGNPQDKSIFKGRSEISRYEIKRLLEKDTTIRNDLAKKLQLSPWSPEMDAEIKKMQERIPERFGGFLDKNELKKAIVEEYWNAKHDINEKMKEGITVQESKEVARRKEEAEFLKKKFGI</sequence>
<accession>A0A1G2HND4</accession>
<feature type="compositionally biased region" description="Polar residues" evidence="1">
    <location>
        <begin position="1"/>
        <end position="13"/>
    </location>
</feature>
<evidence type="ECO:0000313" key="2">
    <source>
        <dbReference type="EMBL" id="OGZ64017.1"/>
    </source>
</evidence>
<protein>
    <submittedName>
        <fullName evidence="2">Uncharacterized protein</fullName>
    </submittedName>
</protein>
<evidence type="ECO:0000313" key="3">
    <source>
        <dbReference type="Proteomes" id="UP000176855"/>
    </source>
</evidence>
<dbReference type="Proteomes" id="UP000176855">
    <property type="component" value="Unassembled WGS sequence"/>
</dbReference>
<feature type="compositionally biased region" description="Basic and acidic residues" evidence="1">
    <location>
        <begin position="16"/>
        <end position="31"/>
    </location>
</feature>
<organism evidence="2 3">
    <name type="scientific">Candidatus Staskawiczbacteria bacterium RIFCSPHIGHO2_01_FULL_39_25</name>
    <dbReference type="NCBI Taxonomy" id="1802202"/>
    <lineage>
        <taxon>Bacteria</taxon>
        <taxon>Candidatus Staskawicziibacteriota</taxon>
    </lineage>
</organism>
<evidence type="ECO:0000256" key="1">
    <source>
        <dbReference type="SAM" id="MobiDB-lite"/>
    </source>
</evidence>
<dbReference type="AlphaFoldDB" id="A0A1G2HND4"/>
<name>A0A1G2HND4_9BACT</name>
<dbReference type="STRING" id="1802202.A2730_02870"/>
<comment type="caution">
    <text evidence="2">The sequence shown here is derived from an EMBL/GenBank/DDBJ whole genome shotgun (WGS) entry which is preliminary data.</text>
</comment>
<dbReference type="EMBL" id="MHOO01000009">
    <property type="protein sequence ID" value="OGZ64017.1"/>
    <property type="molecule type" value="Genomic_DNA"/>
</dbReference>